<keyword evidence="2" id="KW-0732">Signal</keyword>
<reference evidence="3 4" key="1">
    <citation type="journal article" date="2021" name="Elife">
        <title>Chloroplast acquisition without the gene transfer in kleptoplastic sea slugs, Plakobranchus ocellatus.</title>
        <authorList>
            <person name="Maeda T."/>
            <person name="Takahashi S."/>
            <person name="Yoshida T."/>
            <person name="Shimamura S."/>
            <person name="Takaki Y."/>
            <person name="Nagai Y."/>
            <person name="Toyoda A."/>
            <person name="Suzuki Y."/>
            <person name="Arimoto A."/>
            <person name="Ishii H."/>
            <person name="Satoh N."/>
            <person name="Nishiyama T."/>
            <person name="Hasebe M."/>
            <person name="Maruyama T."/>
            <person name="Minagawa J."/>
            <person name="Obokata J."/>
            <person name="Shigenobu S."/>
        </authorList>
    </citation>
    <scope>NUCLEOTIDE SEQUENCE [LARGE SCALE GENOMIC DNA]</scope>
</reference>
<evidence type="ECO:0000256" key="1">
    <source>
        <dbReference type="SAM" id="MobiDB-lite"/>
    </source>
</evidence>
<dbReference type="AlphaFoldDB" id="A0AAV4FJG5"/>
<evidence type="ECO:0000313" key="3">
    <source>
        <dbReference type="EMBL" id="GFR73553.1"/>
    </source>
</evidence>
<protein>
    <submittedName>
        <fullName evidence="3">Uncharacterized protein</fullName>
    </submittedName>
</protein>
<feature type="compositionally biased region" description="Polar residues" evidence="1">
    <location>
        <begin position="70"/>
        <end position="90"/>
    </location>
</feature>
<comment type="caution">
    <text evidence="3">The sequence shown here is derived from an EMBL/GenBank/DDBJ whole genome shotgun (WGS) entry which is preliminary data.</text>
</comment>
<feature type="chain" id="PRO_5043663199" evidence="2">
    <location>
        <begin position="23"/>
        <end position="281"/>
    </location>
</feature>
<feature type="region of interest" description="Disordered" evidence="1">
    <location>
        <begin position="45"/>
        <end position="90"/>
    </location>
</feature>
<keyword evidence="4" id="KW-1185">Reference proteome</keyword>
<feature type="signal peptide" evidence="2">
    <location>
        <begin position="1"/>
        <end position="22"/>
    </location>
</feature>
<accession>A0AAV4FJG5</accession>
<gene>
    <name evidence="3" type="ORF">ElyMa_005733300</name>
</gene>
<proteinExistence type="predicted"/>
<evidence type="ECO:0000256" key="2">
    <source>
        <dbReference type="SAM" id="SignalP"/>
    </source>
</evidence>
<evidence type="ECO:0000313" key="4">
    <source>
        <dbReference type="Proteomes" id="UP000762676"/>
    </source>
</evidence>
<organism evidence="3 4">
    <name type="scientific">Elysia marginata</name>
    <dbReference type="NCBI Taxonomy" id="1093978"/>
    <lineage>
        <taxon>Eukaryota</taxon>
        <taxon>Metazoa</taxon>
        <taxon>Spiralia</taxon>
        <taxon>Lophotrochozoa</taxon>
        <taxon>Mollusca</taxon>
        <taxon>Gastropoda</taxon>
        <taxon>Heterobranchia</taxon>
        <taxon>Euthyneura</taxon>
        <taxon>Panpulmonata</taxon>
        <taxon>Sacoglossa</taxon>
        <taxon>Placobranchoidea</taxon>
        <taxon>Plakobranchidae</taxon>
        <taxon>Elysia</taxon>
    </lineage>
</organism>
<dbReference type="Proteomes" id="UP000762676">
    <property type="component" value="Unassembled WGS sequence"/>
</dbReference>
<dbReference type="EMBL" id="BMAT01011479">
    <property type="protein sequence ID" value="GFR73553.1"/>
    <property type="molecule type" value="Genomic_DNA"/>
</dbReference>
<name>A0AAV4FJG5_9GAST</name>
<sequence length="281" mass="31942">MSSLRLPLYALCFILTLTLVQCSDLALWQYPSPFSWTLGGLETARGTGDRIPQQSQSPPPPPSFAERSTAALQPGNSFGETTSKSSQGSLASFLRRSSSPDWIPLLKENRKGILDKQVKSKLVNYNPQTSELHRGRGALFGNNLDNDSYDVHRYPFSEQNFGRISRRRHRTQNQRQIQTERRSFLPPLHSYDPSGGLFLSLLPYIRSRPQRKYSGMVSPMALSRLNRSTAHARDDGLVLCREDPLSCYRRRQAMALTRYFSHRKRNKISKPYLLGGALGRR</sequence>